<evidence type="ECO:0000259" key="1">
    <source>
        <dbReference type="PROSITE" id="PS51725"/>
    </source>
</evidence>
<dbReference type="RefSeq" id="WP_105338112.1">
    <property type="nucleotide sequence ID" value="NZ_PUHZ01000024.1"/>
</dbReference>
<dbReference type="Proteomes" id="UP000237819">
    <property type="component" value="Unassembled WGS sequence"/>
</dbReference>
<feature type="domain" description="ABM" evidence="1">
    <location>
        <begin position="2"/>
        <end position="99"/>
    </location>
</feature>
<dbReference type="AlphaFoldDB" id="A0A2S8GF30"/>
<evidence type="ECO:0000313" key="2">
    <source>
        <dbReference type="EMBL" id="PQO42900.1"/>
    </source>
</evidence>
<keyword evidence="2" id="KW-0503">Monooxygenase</keyword>
<dbReference type="GO" id="GO:0005829">
    <property type="term" value="C:cytosol"/>
    <property type="evidence" value="ECO:0007669"/>
    <property type="project" value="TreeGrafter"/>
</dbReference>
<dbReference type="InterPro" id="IPR050744">
    <property type="entry name" value="AI-2_Isomerase_LsrG"/>
</dbReference>
<reference evidence="2 3" key="1">
    <citation type="submission" date="2018-02" db="EMBL/GenBank/DDBJ databases">
        <title>Comparative genomes isolates from brazilian mangrove.</title>
        <authorList>
            <person name="Araujo J.E."/>
            <person name="Taketani R.G."/>
            <person name="Silva M.C.P."/>
            <person name="Loureco M.V."/>
            <person name="Andreote F.D."/>
        </authorList>
    </citation>
    <scope>NUCLEOTIDE SEQUENCE [LARGE SCALE GENOMIC DNA]</scope>
    <source>
        <strain evidence="2 3">Nap-Phe MGV</strain>
    </source>
</reference>
<dbReference type="InterPro" id="IPR007138">
    <property type="entry name" value="ABM_dom"/>
</dbReference>
<dbReference type="GO" id="GO:0004497">
    <property type="term" value="F:monooxygenase activity"/>
    <property type="evidence" value="ECO:0007669"/>
    <property type="project" value="UniProtKB-KW"/>
</dbReference>
<sequence>MIHVIATIEIEPGCREQFLSAFHDLVPLVHAEKGCIEYGPTVDVDTGIAAQGPLRDNVVTVMEKWESIDHLKAHLAAPHMEEYKTKVHEIVIGMKLQVLKPV</sequence>
<name>A0A2S8GF30_9BACT</name>
<dbReference type="InterPro" id="IPR011008">
    <property type="entry name" value="Dimeric_a/b-barrel"/>
</dbReference>
<evidence type="ECO:0000313" key="3">
    <source>
        <dbReference type="Proteomes" id="UP000237819"/>
    </source>
</evidence>
<dbReference type="EMBL" id="PUHZ01000024">
    <property type="protein sequence ID" value="PQO42900.1"/>
    <property type="molecule type" value="Genomic_DNA"/>
</dbReference>
<accession>A0A2S8GF30</accession>
<dbReference type="PANTHER" id="PTHR33336">
    <property type="entry name" value="QUINOL MONOOXYGENASE YGIN-RELATED"/>
    <property type="match status" value="1"/>
</dbReference>
<organism evidence="2 3">
    <name type="scientific">Blastopirellula marina</name>
    <dbReference type="NCBI Taxonomy" id="124"/>
    <lineage>
        <taxon>Bacteria</taxon>
        <taxon>Pseudomonadati</taxon>
        <taxon>Planctomycetota</taxon>
        <taxon>Planctomycetia</taxon>
        <taxon>Pirellulales</taxon>
        <taxon>Pirellulaceae</taxon>
        <taxon>Blastopirellula</taxon>
    </lineage>
</organism>
<dbReference type="PANTHER" id="PTHR33336:SF3">
    <property type="entry name" value="ABM DOMAIN-CONTAINING PROTEIN"/>
    <property type="match status" value="1"/>
</dbReference>
<dbReference type="PROSITE" id="PS51725">
    <property type="entry name" value="ABM"/>
    <property type="match status" value="1"/>
</dbReference>
<keyword evidence="2" id="KW-0560">Oxidoreductase</keyword>
<dbReference type="SUPFAM" id="SSF54909">
    <property type="entry name" value="Dimeric alpha+beta barrel"/>
    <property type="match status" value="1"/>
</dbReference>
<proteinExistence type="predicted"/>
<dbReference type="OrthoDB" id="287932at2"/>
<gene>
    <name evidence="2" type="ORF">C5Y93_24560</name>
</gene>
<dbReference type="Pfam" id="PF03992">
    <property type="entry name" value="ABM"/>
    <property type="match status" value="1"/>
</dbReference>
<comment type="caution">
    <text evidence="2">The sequence shown here is derived from an EMBL/GenBank/DDBJ whole genome shotgun (WGS) entry which is preliminary data.</text>
</comment>
<protein>
    <submittedName>
        <fullName evidence="2">Antibiotic biosynthesis monooxygenase</fullName>
    </submittedName>
</protein>
<dbReference type="Gene3D" id="3.30.70.100">
    <property type="match status" value="1"/>
</dbReference>